<evidence type="ECO:0000313" key="2">
    <source>
        <dbReference type="Proteomes" id="UP000199504"/>
    </source>
</evidence>
<dbReference type="STRING" id="262898.GA0070564_10234"/>
<dbReference type="RefSeq" id="WP_091604810.1">
    <property type="nucleotide sequence ID" value="NZ_FMCX01000002.1"/>
</dbReference>
<organism evidence="1 2">
    <name type="scientific">Micromonospora mirobrigensis</name>
    <dbReference type="NCBI Taxonomy" id="262898"/>
    <lineage>
        <taxon>Bacteria</taxon>
        <taxon>Bacillati</taxon>
        <taxon>Actinomycetota</taxon>
        <taxon>Actinomycetes</taxon>
        <taxon>Micromonosporales</taxon>
        <taxon>Micromonosporaceae</taxon>
        <taxon>Micromonospora</taxon>
    </lineage>
</organism>
<accession>A0A1C4W635</accession>
<reference evidence="2" key="1">
    <citation type="submission" date="2016-06" db="EMBL/GenBank/DDBJ databases">
        <authorList>
            <person name="Varghese N."/>
            <person name="Submissions Spin"/>
        </authorList>
    </citation>
    <scope>NUCLEOTIDE SEQUENCE [LARGE SCALE GENOMIC DNA]</scope>
    <source>
        <strain evidence="2">DSM 44830</strain>
    </source>
</reference>
<keyword evidence="2" id="KW-1185">Reference proteome</keyword>
<gene>
    <name evidence="1" type="ORF">GA0070564_10234</name>
</gene>
<dbReference type="Pfam" id="PF19381">
    <property type="entry name" value="DUF5956"/>
    <property type="match status" value="1"/>
</dbReference>
<dbReference type="AlphaFoldDB" id="A0A1C4W635"/>
<evidence type="ECO:0000313" key="1">
    <source>
        <dbReference type="EMBL" id="SCE91680.1"/>
    </source>
</evidence>
<dbReference type="InterPro" id="IPR046000">
    <property type="entry name" value="DUF5956"/>
</dbReference>
<dbReference type="OrthoDB" id="4476365at2"/>
<dbReference type="Proteomes" id="UP000199504">
    <property type="component" value="Unassembled WGS sequence"/>
</dbReference>
<protein>
    <submittedName>
        <fullName evidence="1">Uncharacterized protein</fullName>
    </submittedName>
</protein>
<dbReference type="EMBL" id="FMCX01000002">
    <property type="protein sequence ID" value="SCE91680.1"/>
    <property type="molecule type" value="Genomic_DNA"/>
</dbReference>
<sequence length="160" mass="17171">MGGQLGAGPGGWIDVPLSAEAPPAATGEYVELPASGWGALVGWAAGPAKLVRVPERPEAHTTVMTTSGPAGDRHRRRPRTEAEQVELDGDIDIYLRDGGIPARPAGYRWFLRLPAGYHEDEFWSELHEALNHAHPAATHPACIARQVGSILREIFEGAGR</sequence>
<name>A0A1C4W635_9ACTN</name>
<proteinExistence type="predicted"/>